<dbReference type="AlphaFoldDB" id="A0A415EP99"/>
<comment type="caution">
    <text evidence="1">The sequence shown here is derived from an EMBL/GenBank/DDBJ whole genome shotgun (WGS) entry which is preliminary data.</text>
</comment>
<evidence type="ECO:0000313" key="1">
    <source>
        <dbReference type="EMBL" id="RHK04806.1"/>
    </source>
</evidence>
<reference evidence="1 2" key="1">
    <citation type="submission" date="2018-08" db="EMBL/GenBank/DDBJ databases">
        <title>A genome reference for cultivated species of the human gut microbiota.</title>
        <authorList>
            <person name="Zou Y."/>
            <person name="Xue W."/>
            <person name="Luo G."/>
        </authorList>
    </citation>
    <scope>NUCLEOTIDE SEQUENCE [LARGE SCALE GENOMIC DNA]</scope>
    <source>
        <strain evidence="1 2">AF48-16</strain>
    </source>
</reference>
<evidence type="ECO:0000313" key="2">
    <source>
        <dbReference type="Proteomes" id="UP000286288"/>
    </source>
</evidence>
<organism evidence="1 2">
    <name type="scientific">Enterococcus casseliflavus</name>
    <name type="common">Enterococcus flavescens</name>
    <dbReference type="NCBI Taxonomy" id="37734"/>
    <lineage>
        <taxon>Bacteria</taxon>
        <taxon>Bacillati</taxon>
        <taxon>Bacillota</taxon>
        <taxon>Bacilli</taxon>
        <taxon>Lactobacillales</taxon>
        <taxon>Enterococcaceae</taxon>
        <taxon>Enterococcus</taxon>
    </lineage>
</organism>
<proteinExistence type="predicted"/>
<accession>A0A415EP99</accession>
<dbReference type="EMBL" id="QRMZ01000025">
    <property type="protein sequence ID" value="RHK04806.1"/>
    <property type="molecule type" value="Genomic_DNA"/>
</dbReference>
<dbReference type="Proteomes" id="UP000286288">
    <property type="component" value="Unassembled WGS sequence"/>
</dbReference>
<gene>
    <name evidence="1" type="ORF">DW084_15445</name>
</gene>
<protein>
    <submittedName>
        <fullName evidence="1">Uncharacterized protein</fullName>
    </submittedName>
</protein>
<name>A0A415EP99_ENTCA</name>
<sequence>MDIINLFWENVEWHLDNKELWLSEHYQAARQERASITLAEVGEIAAALAIDDYAILFEEIE</sequence>